<dbReference type="EMBL" id="CM056741">
    <property type="protein sequence ID" value="KAJ8684211.1"/>
    <property type="molecule type" value="Genomic_DNA"/>
</dbReference>
<keyword evidence="2" id="KW-1185">Reference proteome</keyword>
<evidence type="ECO:0000313" key="1">
    <source>
        <dbReference type="EMBL" id="KAJ8684211.1"/>
    </source>
</evidence>
<proteinExistence type="predicted"/>
<name>A0ACC2PMF6_9HYME</name>
<dbReference type="Proteomes" id="UP001239111">
    <property type="component" value="Chromosome 1"/>
</dbReference>
<organism evidence="1 2">
    <name type="scientific">Eretmocerus hayati</name>
    <dbReference type="NCBI Taxonomy" id="131215"/>
    <lineage>
        <taxon>Eukaryota</taxon>
        <taxon>Metazoa</taxon>
        <taxon>Ecdysozoa</taxon>
        <taxon>Arthropoda</taxon>
        <taxon>Hexapoda</taxon>
        <taxon>Insecta</taxon>
        <taxon>Pterygota</taxon>
        <taxon>Neoptera</taxon>
        <taxon>Endopterygota</taxon>
        <taxon>Hymenoptera</taxon>
        <taxon>Apocrita</taxon>
        <taxon>Proctotrupomorpha</taxon>
        <taxon>Chalcidoidea</taxon>
        <taxon>Aphelinidae</taxon>
        <taxon>Aphelininae</taxon>
        <taxon>Eretmocerus</taxon>
    </lineage>
</organism>
<reference evidence="1" key="1">
    <citation type="submission" date="2023-04" db="EMBL/GenBank/DDBJ databases">
        <title>A chromosome-level genome assembly of the parasitoid wasp Eretmocerus hayati.</title>
        <authorList>
            <person name="Zhong Y."/>
            <person name="Liu S."/>
            <person name="Liu Y."/>
        </authorList>
    </citation>
    <scope>NUCLEOTIDE SEQUENCE</scope>
    <source>
        <strain evidence="1">ZJU_SS_LIU_2023</strain>
    </source>
</reference>
<comment type="caution">
    <text evidence="1">The sequence shown here is derived from an EMBL/GenBank/DDBJ whole genome shotgun (WGS) entry which is preliminary data.</text>
</comment>
<protein>
    <submittedName>
        <fullName evidence="1">Uncharacterized protein</fullName>
    </submittedName>
</protein>
<sequence length="638" mass="72856">MNAAAATSASVGNTTTTISSQHYKRPREDDVLEVFLYPRFCHSLSPDEVSEPMLMQEILKYQHDIAPYIRDYLWHRDELTFVAKTKQAMQLESVIEGSCRSSDLEILPHIHILLRFDEDIGDEWFIVFLILNLTRKYDGLIARMVDSDGEFLLIEAADEIPNWATPESCQNRVFVMDGAVHIVQDKQRVFVNSLNSIYQRPHLYRLADKVQAVIHKRISIYPEEIKRRMHKARAYLPLKAAHILKREPGLVSSAIRSMCHSDPLERKVCRAMRYFPPEQRVMANVSMSKCLYAMATHCRYTGDPRTGWNLPPVGSPKYNACLLGIKIACGLEMMMSKAHETQRKREKISNDGKFIGLQEHDEPLQAFLRRLEATGYFRRLLEGSQEREQLLEKAKMYYMEFVRTNRICTRLENREDEKLLELYKNILSNDVDKEVEEPCTLSPEDSDSWLNIDPSEFEEMLNQQFGVITKASEERDMQSKVKTFITRKSGIEGVQFFGEKDTEPPNVDSEESNRVDFDAEVFDTALRDILDFVVPGDDDEFDGSSEGSLGGDDEDPSGEMDKYMKLLDSQLQQQMVGASGVGNNTRELTENEIEENFKASIQEEAGGSGPLSNIFGGPIEKLKHLKLKSDAGSNEGEK</sequence>
<evidence type="ECO:0000313" key="2">
    <source>
        <dbReference type="Proteomes" id="UP001239111"/>
    </source>
</evidence>
<gene>
    <name evidence="1" type="ORF">QAD02_020003</name>
</gene>
<accession>A0ACC2PMF6</accession>